<sequence length="104" mass="11699">MADAAKEGWGDALPGPVPDSQDEEAMGTKRPLQQSFAPVTQKGRKRKRPNTPAKPLSHQDIREVGLKDDEKITLALAERDPEHAMKMAKNLIRAFRVRLKKMEQ</sequence>
<protein>
    <submittedName>
        <fullName evidence="2">G8469 protein</fullName>
    </submittedName>
</protein>
<name>A0ABP1G2U0_9CHLO</name>
<gene>
    <name evidence="2" type="primary">g8469</name>
    <name evidence="2" type="ORF">VP750_LOCUS7273</name>
</gene>
<proteinExistence type="predicted"/>
<evidence type="ECO:0000313" key="2">
    <source>
        <dbReference type="EMBL" id="CAL5225614.1"/>
    </source>
</evidence>
<reference evidence="2 3" key="1">
    <citation type="submission" date="2024-06" db="EMBL/GenBank/DDBJ databases">
        <authorList>
            <person name="Kraege A."/>
            <person name="Thomma B."/>
        </authorList>
    </citation>
    <scope>NUCLEOTIDE SEQUENCE [LARGE SCALE GENOMIC DNA]</scope>
</reference>
<feature type="region of interest" description="Disordered" evidence="1">
    <location>
        <begin position="1"/>
        <end position="59"/>
    </location>
</feature>
<dbReference type="Proteomes" id="UP001497392">
    <property type="component" value="Unassembled WGS sequence"/>
</dbReference>
<accession>A0ABP1G2U0</accession>
<evidence type="ECO:0000313" key="3">
    <source>
        <dbReference type="Proteomes" id="UP001497392"/>
    </source>
</evidence>
<evidence type="ECO:0000256" key="1">
    <source>
        <dbReference type="SAM" id="MobiDB-lite"/>
    </source>
</evidence>
<comment type="caution">
    <text evidence="2">The sequence shown here is derived from an EMBL/GenBank/DDBJ whole genome shotgun (WGS) entry which is preliminary data.</text>
</comment>
<organism evidence="2 3">
    <name type="scientific">Coccomyxa viridis</name>
    <dbReference type="NCBI Taxonomy" id="1274662"/>
    <lineage>
        <taxon>Eukaryota</taxon>
        <taxon>Viridiplantae</taxon>
        <taxon>Chlorophyta</taxon>
        <taxon>core chlorophytes</taxon>
        <taxon>Trebouxiophyceae</taxon>
        <taxon>Trebouxiophyceae incertae sedis</taxon>
        <taxon>Coccomyxaceae</taxon>
        <taxon>Coccomyxa</taxon>
    </lineage>
</organism>
<dbReference type="EMBL" id="CAXHTA020000012">
    <property type="protein sequence ID" value="CAL5225614.1"/>
    <property type="molecule type" value="Genomic_DNA"/>
</dbReference>
<keyword evidence="3" id="KW-1185">Reference proteome</keyword>